<dbReference type="PROSITE" id="PS51257">
    <property type="entry name" value="PROKAR_LIPOPROTEIN"/>
    <property type="match status" value="1"/>
</dbReference>
<dbReference type="InterPro" id="IPR028994">
    <property type="entry name" value="Integrin_alpha_N"/>
</dbReference>
<organism evidence="1 2">
    <name type="scientific">Enhygromyxa salina</name>
    <dbReference type="NCBI Taxonomy" id="215803"/>
    <lineage>
        <taxon>Bacteria</taxon>
        <taxon>Pseudomonadati</taxon>
        <taxon>Myxococcota</taxon>
        <taxon>Polyangia</taxon>
        <taxon>Nannocystales</taxon>
        <taxon>Nannocystaceae</taxon>
        <taxon>Enhygromyxa</taxon>
    </lineage>
</organism>
<dbReference type="AlphaFoldDB" id="A0A2S9XJ08"/>
<comment type="caution">
    <text evidence="1">The sequence shown here is derived from an EMBL/GenBank/DDBJ whole genome shotgun (WGS) entry which is preliminary data.</text>
</comment>
<dbReference type="EMBL" id="PVNK01000203">
    <property type="protein sequence ID" value="PRP92833.1"/>
    <property type="molecule type" value="Genomic_DNA"/>
</dbReference>
<accession>A0A2S9XJ08</accession>
<evidence type="ECO:0000313" key="1">
    <source>
        <dbReference type="EMBL" id="PRP92833.1"/>
    </source>
</evidence>
<protein>
    <submittedName>
        <fullName evidence="1">FG-GAP repeat protein</fullName>
    </submittedName>
</protein>
<evidence type="ECO:0000313" key="2">
    <source>
        <dbReference type="Proteomes" id="UP000237968"/>
    </source>
</evidence>
<dbReference type="RefSeq" id="WP_106393921.1">
    <property type="nucleotide sequence ID" value="NZ_PVNK01000203.1"/>
</dbReference>
<keyword evidence="2" id="KW-1185">Reference proteome</keyword>
<reference evidence="1 2" key="1">
    <citation type="submission" date="2018-03" db="EMBL/GenBank/DDBJ databases">
        <title>Draft Genome Sequences of the Obligatory Marine Myxobacteria Enhygromyxa salina SWB005.</title>
        <authorList>
            <person name="Poehlein A."/>
            <person name="Moghaddam J.A."/>
            <person name="Harms H."/>
            <person name="Alanjari M."/>
            <person name="Koenig G.M."/>
            <person name="Daniel R."/>
            <person name="Schaeberle T.F."/>
        </authorList>
    </citation>
    <scope>NUCLEOTIDE SEQUENCE [LARGE SCALE GENOMIC DNA]</scope>
    <source>
        <strain evidence="1 2">SWB005</strain>
    </source>
</reference>
<sequence>MVLSRPRSILLGLLSLGSLATFAWIGACAELEEVDLGTCGNRVLEPELGEDCDGSALSFGENARCGAPGSAGACRLTCDPQAPASSSRCPSGWGCGTDGVCRQPSAEFEFGTLPGEARAVGDLDGDGRDDIVLRGAQAEAQVAFFSEGRVLTDLFTDPARRPISDSPAVQPIVTRLTADEVDDLALPLIGDDVAIKVFTGSPSRQLDDPFVELVTAPFGASGQLTMEAAFNPRGVPAQICEVGGCTQTLLLGRSEGGDTRYAVLEDRELTELFSLTPGHHRQATALARFDEARSCDALAVSYRQTEDGSPGNLVELFSLCKGPNQLNRSDQLDPLGTVAPFASVAVSDTPETFSLEIPGVGDVNGDGHPDLLLNITDNDTTTPDDDRTYVAFGLGDGQFNSRADLSGLSGLADRSAPLIAAHSWSSSNDPSVRFTHATWPRAVADINGDGYADFLLSAGIVALSSPDPSDACVVAGETVLAGPPIGLLDEPQWGYACLLLTSTGLVDAATATRAQVARNWRTSGSLATSLDVQGGGVRGFAAIDKNKIENTGKPIDHSEPDFLDLVWVDPSTSQLVLRTITATRIEQVAAGDIDGDFQIDLVYGGGDSVQAIWGPPFDPARASKFSPVGFDILRVFGEGLASASLGAERDGRLTIFRDGQWPALALIKPGECATPDDCHVRFASGSLGDELNFAWALGVVQSTEAGGLRLLRAVEGEAELGPAYDSTDADLLPLSELGLSASAAHTTVLAVELGPTGDDQPPIEEAVVVGRSDEGIELAVLRPRLERSPAGPLCGEPFVVELERDVEETRAVCFELVGQLSVPGTARAHGLSEAPFIEVADADGDGNLDLSWVTVDNHVVLARGDGSGSLSLDDLIELELPELEGEPESSETSGPSHIDWVRWIELDGSSGRELLTSDYLGTRRVWRINVNFSSGVLEPRGALELDTGNERNVGLIGDFDGDGVDDLAVGNRVLFGQPLND</sequence>
<name>A0A2S9XJ08_9BACT</name>
<gene>
    <name evidence="1" type="ORF">ENSA5_46650</name>
</gene>
<dbReference type="Gene3D" id="2.130.10.130">
    <property type="entry name" value="Integrin alpha, N-terminal"/>
    <property type="match status" value="1"/>
</dbReference>
<dbReference type="OrthoDB" id="5478760at2"/>
<dbReference type="Proteomes" id="UP000237968">
    <property type="component" value="Unassembled WGS sequence"/>
</dbReference>
<dbReference type="SUPFAM" id="SSF69318">
    <property type="entry name" value="Integrin alpha N-terminal domain"/>
    <property type="match status" value="3"/>
</dbReference>
<proteinExistence type="predicted"/>